<sequence length="104" mass="10947">MSHNSRLRRPYATAAGLGLAALVLALSTTACSTADAICSDGEYPVIAVGGPGSACFPDGEEPSEGYVRYPEGKVPEHVGDTWDTYWESRTVDKDGRTVGLPDGE</sequence>
<evidence type="ECO:0000313" key="3">
    <source>
        <dbReference type="Proteomes" id="UP000326178"/>
    </source>
</evidence>
<dbReference type="KEGG" id="snk:CP967_10470"/>
<dbReference type="RefSeq" id="WP_150487708.1">
    <property type="nucleotide sequence ID" value="NZ_BMUV01000001.1"/>
</dbReference>
<dbReference type="PROSITE" id="PS51257">
    <property type="entry name" value="PROKAR_LIPOPROTEIN"/>
    <property type="match status" value="1"/>
</dbReference>
<protein>
    <recommendedName>
        <fullName evidence="4">Lipoprotein</fullName>
    </recommendedName>
</protein>
<gene>
    <name evidence="2" type="ORF">CP967_10470</name>
</gene>
<dbReference type="EMBL" id="CP023702">
    <property type="protein sequence ID" value="QEU72357.1"/>
    <property type="molecule type" value="Genomic_DNA"/>
</dbReference>
<organism evidence="2 3">
    <name type="scientific">Streptomyces nitrosporeus</name>
    <dbReference type="NCBI Taxonomy" id="28894"/>
    <lineage>
        <taxon>Bacteria</taxon>
        <taxon>Bacillati</taxon>
        <taxon>Actinomycetota</taxon>
        <taxon>Actinomycetes</taxon>
        <taxon>Kitasatosporales</taxon>
        <taxon>Streptomycetaceae</taxon>
        <taxon>Streptomyces</taxon>
    </lineage>
</organism>
<keyword evidence="1" id="KW-0732">Signal</keyword>
<dbReference type="InterPro" id="IPR058119">
    <property type="entry name" value="SCO0607-like"/>
</dbReference>
<evidence type="ECO:0000256" key="1">
    <source>
        <dbReference type="SAM" id="SignalP"/>
    </source>
</evidence>
<evidence type="ECO:0000313" key="2">
    <source>
        <dbReference type="EMBL" id="QEU72357.1"/>
    </source>
</evidence>
<evidence type="ECO:0008006" key="4">
    <source>
        <dbReference type="Google" id="ProtNLM"/>
    </source>
</evidence>
<feature type="chain" id="PRO_5023832848" description="Lipoprotein" evidence="1">
    <location>
        <begin position="37"/>
        <end position="104"/>
    </location>
</feature>
<dbReference type="Proteomes" id="UP000326178">
    <property type="component" value="Chromosome"/>
</dbReference>
<proteinExistence type="predicted"/>
<dbReference type="AlphaFoldDB" id="A0A5J6F9G8"/>
<name>A0A5J6F9G8_9ACTN</name>
<keyword evidence="3" id="KW-1185">Reference proteome</keyword>
<reference evidence="2 3" key="1">
    <citation type="submission" date="2017-09" db="EMBL/GenBank/DDBJ databases">
        <authorList>
            <person name="Lee N."/>
            <person name="Cho B.-K."/>
        </authorList>
    </citation>
    <scope>NUCLEOTIDE SEQUENCE [LARGE SCALE GENOMIC DNA]</scope>
    <source>
        <strain evidence="2 3">ATCC 12769</strain>
    </source>
</reference>
<accession>A0A5J6F9G8</accession>
<feature type="signal peptide" evidence="1">
    <location>
        <begin position="1"/>
        <end position="36"/>
    </location>
</feature>
<dbReference type="OrthoDB" id="4315065at2"/>
<dbReference type="NCBIfam" id="NF046120">
    <property type="entry name" value="lipo_SCO0607"/>
    <property type="match status" value="1"/>
</dbReference>